<gene>
    <name evidence="2" type="primary">dinQ</name>
    <name evidence="3" type="ORF">G9399_22760</name>
    <name evidence="2" type="ORF">RDT67_05845</name>
    <name evidence="4" type="ORF">RFB13_04045</name>
</gene>
<proteinExistence type="predicted"/>
<dbReference type="EMBL" id="JAVIGA010000004">
    <property type="protein sequence ID" value="MDQ9125953.1"/>
    <property type="molecule type" value="Genomic_DNA"/>
</dbReference>
<dbReference type="Proteomes" id="UP000503464">
    <property type="component" value="Chromosome"/>
</dbReference>
<name>A0AAE7JV28_SERFO</name>
<evidence type="ECO:0000313" key="2">
    <source>
        <dbReference type="EMBL" id="MDQ9125953.1"/>
    </source>
</evidence>
<evidence type="ECO:0000313" key="6">
    <source>
        <dbReference type="Proteomes" id="UP001235341"/>
    </source>
</evidence>
<dbReference type="EMBL" id="CP054160">
    <property type="protein sequence ID" value="QKJ60589.1"/>
    <property type="molecule type" value="Genomic_DNA"/>
</dbReference>
<dbReference type="AlphaFoldDB" id="A0AAE7JV28"/>
<dbReference type="Proteomes" id="UP001235341">
    <property type="component" value="Chromosome"/>
</dbReference>
<keyword evidence="1" id="KW-1133">Transmembrane helix</keyword>
<protein>
    <submittedName>
        <fullName evidence="3">Damage inducible protein</fullName>
    </submittedName>
    <submittedName>
        <fullName evidence="2">Damage-inducible type I toxin DinQ</fullName>
    </submittedName>
</protein>
<feature type="transmembrane region" description="Helical" evidence="1">
    <location>
        <begin position="7"/>
        <end position="25"/>
    </location>
</feature>
<evidence type="ECO:0000313" key="3">
    <source>
        <dbReference type="EMBL" id="QKJ60589.1"/>
    </source>
</evidence>
<evidence type="ECO:0000256" key="1">
    <source>
        <dbReference type="SAM" id="Phobius"/>
    </source>
</evidence>
<evidence type="ECO:0000313" key="5">
    <source>
        <dbReference type="Proteomes" id="UP000503464"/>
    </source>
</evidence>
<keyword evidence="6" id="KW-1185">Reference proteome</keyword>
<reference evidence="2" key="4">
    <citation type="submission" date="2023-08" db="EMBL/GenBank/DDBJ databases">
        <title>The Comparative Genomic Analysis of Yersiniaceae from Polar Regions.</title>
        <authorList>
            <person name="Goncharov A."/>
            <person name="Aslanov B."/>
            <person name="Kolodzhieva V."/>
            <person name="Azarov D."/>
            <person name="Mochov A."/>
            <person name="Lebedeva E."/>
        </authorList>
    </citation>
    <scope>NUCLEOTIDE SEQUENCE</scope>
    <source>
        <strain evidence="2">Vf</strain>
    </source>
</reference>
<reference evidence="5" key="1">
    <citation type="submission" date="2020-03" db="EMBL/GenBank/DDBJ databases">
        <title>Genome sequences of seven Enterobacteriaceae strains isolated from Canadian wastewater treatment facilities.</title>
        <authorList>
            <person name="Huang H."/>
            <person name="Chmara J.T."/>
            <person name="Duceppe M.-O."/>
        </authorList>
    </citation>
    <scope>NUCLEOTIDE SEQUENCE [LARGE SCALE GENOMIC DNA]</scope>
    <source>
        <strain evidence="5">Biosolid 3</strain>
    </source>
</reference>
<keyword evidence="1" id="KW-0472">Membrane</keyword>
<dbReference type="NCBIfam" id="NF041472">
    <property type="entry name" value="toxin_DinQ"/>
    <property type="match status" value="1"/>
</dbReference>
<reference evidence="3" key="2">
    <citation type="submission" date="2022-06" db="EMBL/GenBank/DDBJ databases">
        <title>Genome sequences of seven Enterobacteriaceae strains isolated from Canadian wastewater treatment facilities.</title>
        <authorList>
            <person name="Huang H."/>
            <person name="Chmara J.T."/>
            <person name="Duceppe M.-O."/>
        </authorList>
    </citation>
    <scope>NUCLEOTIDE SEQUENCE</scope>
    <source>
        <strain evidence="3">HH13</strain>
    </source>
</reference>
<accession>A0AAE7JV28</accession>
<dbReference type="RefSeq" id="WP_138106268.1">
    <property type="nucleotide sequence ID" value="NZ_CAMKUK010000002.1"/>
</dbReference>
<dbReference type="Proteomes" id="UP001224622">
    <property type="component" value="Unassembled WGS sequence"/>
</dbReference>
<dbReference type="EMBL" id="CP133586">
    <property type="protein sequence ID" value="WMT15521.1"/>
    <property type="molecule type" value="Genomic_DNA"/>
</dbReference>
<keyword evidence="1" id="KW-0812">Transmembrane</keyword>
<evidence type="ECO:0000313" key="4">
    <source>
        <dbReference type="EMBL" id="WMT15521.1"/>
    </source>
</evidence>
<organism evidence="3 5">
    <name type="scientific">Serratia fonticola</name>
    <dbReference type="NCBI Taxonomy" id="47917"/>
    <lineage>
        <taxon>Bacteria</taxon>
        <taxon>Pseudomonadati</taxon>
        <taxon>Pseudomonadota</taxon>
        <taxon>Gammaproteobacteria</taxon>
        <taxon>Enterobacterales</taxon>
        <taxon>Yersiniaceae</taxon>
        <taxon>Serratia</taxon>
    </lineage>
</organism>
<sequence length="29" mass="3251">MIDIDKAIIVLGALIALLELIRYVLQLLN</sequence>
<dbReference type="InterPro" id="IPR048189">
    <property type="entry name" value="DinQ-like"/>
</dbReference>
<reference evidence="4 6" key="3">
    <citation type="submission" date="2023-08" db="EMBL/GenBank/DDBJ databases">
        <title>Complete Genome and Methylome dissection of Serratia fonticola NEB369.</title>
        <authorList>
            <person name="Fomenkov A."/>
            <person name="Roberts R.D."/>
        </authorList>
    </citation>
    <scope>NUCLEOTIDE SEQUENCE [LARGE SCALE GENOMIC DNA]</scope>
    <source>
        <strain evidence="4 6">NEB369</strain>
    </source>
</reference>